<dbReference type="STRING" id="630515.SAMN04489812_3639"/>
<feature type="transmembrane region" description="Helical" evidence="1">
    <location>
        <begin position="103"/>
        <end position="125"/>
    </location>
</feature>
<organism evidence="2 3">
    <name type="scientific">Microlunatus soli</name>
    <dbReference type="NCBI Taxonomy" id="630515"/>
    <lineage>
        <taxon>Bacteria</taxon>
        <taxon>Bacillati</taxon>
        <taxon>Actinomycetota</taxon>
        <taxon>Actinomycetes</taxon>
        <taxon>Propionibacteriales</taxon>
        <taxon>Propionibacteriaceae</taxon>
        <taxon>Microlunatus</taxon>
    </lineage>
</organism>
<keyword evidence="1" id="KW-0812">Transmembrane</keyword>
<protein>
    <submittedName>
        <fullName evidence="2">Uncharacterized protein</fullName>
    </submittedName>
</protein>
<name>A0A1H1WIT5_9ACTN</name>
<dbReference type="RefSeq" id="WP_091526886.1">
    <property type="nucleotide sequence ID" value="NZ_LT629772.1"/>
</dbReference>
<dbReference type="AlphaFoldDB" id="A0A1H1WIT5"/>
<gene>
    <name evidence="2" type="ORF">SAMN04489812_3639</name>
</gene>
<dbReference type="Proteomes" id="UP000199103">
    <property type="component" value="Chromosome I"/>
</dbReference>
<feature type="transmembrane region" description="Helical" evidence="1">
    <location>
        <begin position="7"/>
        <end position="25"/>
    </location>
</feature>
<keyword evidence="1" id="KW-0472">Membrane</keyword>
<feature type="transmembrane region" description="Helical" evidence="1">
    <location>
        <begin position="37"/>
        <end position="58"/>
    </location>
</feature>
<evidence type="ECO:0000313" key="3">
    <source>
        <dbReference type="Proteomes" id="UP000199103"/>
    </source>
</evidence>
<proteinExistence type="predicted"/>
<evidence type="ECO:0000313" key="2">
    <source>
        <dbReference type="EMBL" id="SDS96109.1"/>
    </source>
</evidence>
<keyword evidence="3" id="KW-1185">Reference proteome</keyword>
<feature type="transmembrane region" description="Helical" evidence="1">
    <location>
        <begin position="65"/>
        <end position="91"/>
    </location>
</feature>
<reference evidence="2 3" key="1">
    <citation type="submission" date="2016-10" db="EMBL/GenBank/DDBJ databases">
        <authorList>
            <person name="de Groot N.N."/>
        </authorList>
    </citation>
    <scope>NUCLEOTIDE SEQUENCE [LARGE SCALE GENOMIC DNA]</scope>
    <source>
        <strain evidence="2 3">DSM 21800</strain>
    </source>
</reference>
<sequence>MKKITTLNWFLITALGGLALVRPLVRIVEDQANLTHHAASSIVITIGISIVWIAVVGLSRVAEPVLTLLFTGLAYGVLSSILSAILSPILLGHLDGPLANPVRLLPALAINAIWGLLAGAIALGLRQVRRVRSD</sequence>
<accession>A0A1H1WIT5</accession>
<evidence type="ECO:0000256" key="1">
    <source>
        <dbReference type="SAM" id="Phobius"/>
    </source>
</evidence>
<keyword evidence="1" id="KW-1133">Transmembrane helix</keyword>
<dbReference type="EMBL" id="LT629772">
    <property type="protein sequence ID" value="SDS96109.1"/>
    <property type="molecule type" value="Genomic_DNA"/>
</dbReference>
<dbReference type="OrthoDB" id="2898516at2"/>